<name>A0A517QXB1_9PLAN</name>
<organism evidence="2 3">
    <name type="scientific">Stratiformator vulcanicus</name>
    <dbReference type="NCBI Taxonomy" id="2527980"/>
    <lineage>
        <taxon>Bacteria</taxon>
        <taxon>Pseudomonadati</taxon>
        <taxon>Planctomycetota</taxon>
        <taxon>Planctomycetia</taxon>
        <taxon>Planctomycetales</taxon>
        <taxon>Planctomycetaceae</taxon>
        <taxon>Stratiformator</taxon>
    </lineage>
</organism>
<dbReference type="Proteomes" id="UP000317318">
    <property type="component" value="Chromosome"/>
</dbReference>
<dbReference type="OrthoDB" id="209502at2"/>
<keyword evidence="1" id="KW-0812">Transmembrane</keyword>
<dbReference type="AlphaFoldDB" id="A0A517QXB1"/>
<evidence type="ECO:0000313" key="2">
    <source>
        <dbReference type="EMBL" id="QDT36289.1"/>
    </source>
</evidence>
<keyword evidence="1" id="KW-0472">Membrane</keyword>
<dbReference type="EMBL" id="CP036268">
    <property type="protein sequence ID" value="QDT36289.1"/>
    <property type="molecule type" value="Genomic_DNA"/>
</dbReference>
<feature type="transmembrane region" description="Helical" evidence="1">
    <location>
        <begin position="25"/>
        <end position="43"/>
    </location>
</feature>
<reference evidence="2 3" key="1">
    <citation type="submission" date="2019-02" db="EMBL/GenBank/DDBJ databases">
        <title>Deep-cultivation of Planctomycetes and their phenomic and genomic characterization uncovers novel biology.</title>
        <authorList>
            <person name="Wiegand S."/>
            <person name="Jogler M."/>
            <person name="Boedeker C."/>
            <person name="Pinto D."/>
            <person name="Vollmers J."/>
            <person name="Rivas-Marin E."/>
            <person name="Kohn T."/>
            <person name="Peeters S.H."/>
            <person name="Heuer A."/>
            <person name="Rast P."/>
            <person name="Oberbeckmann S."/>
            <person name="Bunk B."/>
            <person name="Jeske O."/>
            <person name="Meyerdierks A."/>
            <person name="Storesund J.E."/>
            <person name="Kallscheuer N."/>
            <person name="Luecker S."/>
            <person name="Lage O.M."/>
            <person name="Pohl T."/>
            <person name="Merkel B.J."/>
            <person name="Hornburger P."/>
            <person name="Mueller R.-W."/>
            <person name="Bruemmer F."/>
            <person name="Labrenz M."/>
            <person name="Spormann A.M."/>
            <person name="Op den Camp H."/>
            <person name="Overmann J."/>
            <person name="Amann R."/>
            <person name="Jetten M.S.M."/>
            <person name="Mascher T."/>
            <person name="Medema M.H."/>
            <person name="Devos D.P."/>
            <person name="Kaster A.-K."/>
            <person name="Ovreas L."/>
            <person name="Rohde M."/>
            <person name="Galperin M.Y."/>
            <person name="Jogler C."/>
        </authorList>
    </citation>
    <scope>NUCLEOTIDE SEQUENCE [LARGE SCALE GENOMIC DNA]</scope>
    <source>
        <strain evidence="2 3">Pan189</strain>
    </source>
</reference>
<gene>
    <name evidence="2" type="ORF">Pan189_06450</name>
</gene>
<keyword evidence="1" id="KW-1133">Transmembrane helix</keyword>
<proteinExistence type="predicted"/>
<sequence length="472" mass="51475">MQPQNSMQTRTTEDDSMTRDNFQNWTLLGVGLTAGLFAGYLTVVRPMQDEMSMVRKDLSAMRAEVAALADETESIEHGASLLSAIRGQQRELHAANDALETIRQFRADVEAEGDRSFQALAAVDLLAGLQDDLIAGRIVTKAAAAEYDRTAELQERIADSAHQINEARSSIDRIEQMQDALVSARGRQALAELSLNRMAGMQRRLIAESSAGVAAAKRMDQVVGLHDRLIAHGRTVAEADKSLDRLADLKYDVILEGTDVQDAFVAADALIGLKREIAAEDDVHESLDKATDLVLLKETVNEAATEVGVARHNAEELIALRDRLAGGEEQGATSAADDHLDGLVSLRNRVNRGAWATKIAAENLTDADNVIDRLADRSDDIANAVESVEILSDLSEEMGRHLSMMNGFRRDLIELAMLEPAITRAYRVIAPLADMANLQRLSVQEVRQAARVILQQRDHAIAAEVSSDTATK</sequence>
<evidence type="ECO:0000313" key="3">
    <source>
        <dbReference type="Proteomes" id="UP000317318"/>
    </source>
</evidence>
<keyword evidence="3" id="KW-1185">Reference proteome</keyword>
<accession>A0A517QXB1</accession>
<dbReference type="KEGG" id="svp:Pan189_06450"/>
<evidence type="ECO:0000256" key="1">
    <source>
        <dbReference type="SAM" id="Phobius"/>
    </source>
</evidence>
<protein>
    <submittedName>
        <fullName evidence="2">Uncharacterized protein</fullName>
    </submittedName>
</protein>